<proteinExistence type="inferred from homology"/>
<evidence type="ECO:0000256" key="2">
    <source>
        <dbReference type="ARBA" id="ARBA00005816"/>
    </source>
</evidence>
<feature type="compositionally biased region" description="Basic and acidic residues" evidence="11">
    <location>
        <begin position="1027"/>
        <end position="1040"/>
    </location>
</feature>
<comment type="catalytic activity">
    <reaction evidence="10">
        <text>L-lysyl-[protein] + acetyl-CoA = N(6)-acetyl-L-lysyl-[protein] + CoA + H(+)</text>
        <dbReference type="Rhea" id="RHEA:45948"/>
        <dbReference type="Rhea" id="RHEA-COMP:9752"/>
        <dbReference type="Rhea" id="RHEA-COMP:10731"/>
        <dbReference type="ChEBI" id="CHEBI:15378"/>
        <dbReference type="ChEBI" id="CHEBI:29969"/>
        <dbReference type="ChEBI" id="CHEBI:57287"/>
        <dbReference type="ChEBI" id="CHEBI:57288"/>
        <dbReference type="ChEBI" id="CHEBI:61930"/>
    </reaction>
</comment>
<feature type="compositionally biased region" description="Polar residues" evidence="11">
    <location>
        <begin position="312"/>
        <end position="321"/>
    </location>
</feature>
<evidence type="ECO:0000256" key="6">
    <source>
        <dbReference type="ARBA" id="ARBA00022833"/>
    </source>
</evidence>
<dbReference type="EMBL" id="JAOPHQ010003763">
    <property type="protein sequence ID" value="KAK0141663.1"/>
    <property type="molecule type" value="Genomic_DNA"/>
</dbReference>
<evidence type="ECO:0000256" key="10">
    <source>
        <dbReference type="ARBA" id="ARBA00047902"/>
    </source>
</evidence>
<evidence type="ECO:0000313" key="14">
    <source>
        <dbReference type="EMBL" id="KAK0141663.1"/>
    </source>
</evidence>
<feature type="compositionally biased region" description="Basic and acidic residues" evidence="11">
    <location>
        <begin position="364"/>
        <end position="392"/>
    </location>
</feature>
<dbReference type="Pfam" id="PF13878">
    <property type="entry name" value="zf-C2H2_3"/>
    <property type="match status" value="1"/>
</dbReference>
<dbReference type="PANTHER" id="PTHR45884:SF1">
    <property type="entry name" value="N-ACETYLTRANSFERASE ESCO1"/>
    <property type="match status" value="1"/>
</dbReference>
<keyword evidence="15" id="KW-1185">Reference proteome</keyword>
<feature type="region of interest" description="Disordered" evidence="11">
    <location>
        <begin position="979"/>
        <end position="1047"/>
    </location>
</feature>
<feature type="region of interest" description="Disordered" evidence="11">
    <location>
        <begin position="1106"/>
        <end position="1179"/>
    </location>
</feature>
<feature type="region of interest" description="Disordered" evidence="11">
    <location>
        <begin position="1386"/>
        <end position="1616"/>
    </location>
</feature>
<evidence type="ECO:0000256" key="1">
    <source>
        <dbReference type="ARBA" id="ARBA00004123"/>
    </source>
</evidence>
<evidence type="ECO:0000256" key="11">
    <source>
        <dbReference type="SAM" id="MobiDB-lite"/>
    </source>
</evidence>
<dbReference type="GO" id="GO:0061733">
    <property type="term" value="F:protein-lysine-acetyltransferase activity"/>
    <property type="evidence" value="ECO:0007669"/>
    <property type="project" value="TreeGrafter"/>
</dbReference>
<keyword evidence="5" id="KW-0863">Zinc-finger</keyword>
<feature type="domain" description="N-acetyltransferase ESCO zinc-finger" evidence="12">
    <location>
        <begin position="1870"/>
        <end position="1909"/>
    </location>
</feature>
<dbReference type="Pfam" id="PF13880">
    <property type="entry name" value="Acetyltransf_13"/>
    <property type="match status" value="1"/>
</dbReference>
<feature type="region of interest" description="Disordered" evidence="11">
    <location>
        <begin position="350"/>
        <end position="392"/>
    </location>
</feature>
<feature type="compositionally biased region" description="Polar residues" evidence="11">
    <location>
        <begin position="1147"/>
        <end position="1156"/>
    </location>
</feature>
<feature type="compositionally biased region" description="Basic and acidic residues" evidence="11">
    <location>
        <begin position="1240"/>
        <end position="1252"/>
    </location>
</feature>
<keyword evidence="4" id="KW-0479">Metal-binding</keyword>
<feature type="domain" description="N-acetyltransferase ESCO acetyl-transferase" evidence="13">
    <location>
        <begin position="2028"/>
        <end position="2096"/>
    </location>
</feature>
<feature type="region of interest" description="Disordered" evidence="11">
    <location>
        <begin position="284"/>
        <end position="321"/>
    </location>
</feature>
<comment type="similarity">
    <text evidence="2">Belongs to the acetyltransferase family. ECO subfamily.</text>
</comment>
<feature type="compositionally biased region" description="Basic and acidic residues" evidence="11">
    <location>
        <begin position="988"/>
        <end position="1000"/>
    </location>
</feature>
<keyword evidence="7" id="KW-0539">Nucleus</keyword>
<evidence type="ECO:0000256" key="7">
    <source>
        <dbReference type="ARBA" id="ARBA00023242"/>
    </source>
</evidence>
<feature type="compositionally biased region" description="Low complexity" evidence="11">
    <location>
        <begin position="1560"/>
        <end position="1589"/>
    </location>
</feature>
<feature type="compositionally biased region" description="Low complexity" evidence="11">
    <location>
        <begin position="1279"/>
        <end position="1296"/>
    </location>
</feature>
<dbReference type="Proteomes" id="UP001174136">
    <property type="component" value="Unassembled WGS sequence"/>
</dbReference>
<dbReference type="GO" id="GO:0000785">
    <property type="term" value="C:chromatin"/>
    <property type="evidence" value="ECO:0007669"/>
    <property type="project" value="TreeGrafter"/>
</dbReference>
<evidence type="ECO:0000256" key="9">
    <source>
        <dbReference type="ARBA" id="ARBA00023315"/>
    </source>
</evidence>
<sequence>MPTEGTLHYKEPCTDFSEVSTHVSSANGQNNVFVSECVAETSGNMDSTATDEQIPGQAQAIMEGGHHRETHPADNSSVDIDTQVPQHVMMNAGSKEGETVSSEYVPEQKTGMEVTTSNMSLPAPTEDLEDKEIQMVNNDCTGMSREAPKHQTLSTSDMVTSDCVGDQDTAPYMEMTETKPDLSNQAQEYENPDKDQCMEQSMGMSEDRAGQLMSKNVEPKEKYVIVSQSIPIQTPQIEAELSTTASLQKASLVPKKEMQTQKNDMAMDKHVFIANSQTSQNEDKINESHAGHGGQTADSFTTSEITDEDGQQKVNSTHLSPEVSTHSLMIISENAVNEDVITSECAAIPEAEPDEDMQTTSTPEEMHEPGTKEHGDQGNHSVDEHTPTEHKQKADMFDKMEASDGVPNSVPAAQQQIQVIHEEPITVEEGCLISNAELLNKKTTLEAVAYVTSGDQREEGEITSMEAKAHSVLEKEKQGAKWVVDEVEVNTPLCSTTRQCEAQVNSEEIVFVRGQQEGDVVVESSTVNKPDAEDVTEQMETVIQSEGEAKDFQVVYEAISSPESTIDEEVSVVPEVPGNILLPDTQRIESQEVEGNSVAISTTSEVNVPLNPTQEADEQINGKTPACLPDSQSDMDIETMICEVTAESSDALPIKHTNGAVDITDVLVEDPESQEVPEAGVLEETNKDNIPEQNIQNTEERREVLVVTTSDKVPEQNIQNTEERREVLVVTTSDKVPEQNIQNTEEREVLVVTTSDKVPEQNIQNTEERREVLVVTTSDKVPEQNIQNTEERREVLVVTTSDEVPEQNIQNTEEIVDVLVETTSNHIPEPSVQKTEEMAEVLVVATSEEIPEPTMQQMEGMGDEKEAIEEANKAPESVELQKDNGPPELSQETLISTAMASSETPDSSSQEEVMESLTIPEGADHMDIITQAAAASGLTTSLSEHLNSDGQMVEADQILNLNGTSQSFYSAIDVHQYQGMDQSTRTSSNEESREDPEVKSATDAAPVALLEKDSPSVPNADQQEEQSAEKKHDATEHEMENPAVCEPQTPAYENASVEMIQSVDTSSENAEGDMQILVDIELGHQVEVQDESEMDDPDIVIIEKSHSAVEMPPVEVENGGEKSPTNNADSTPSNADNSSQKAEETINKTSTPSVTPNPKAEVTVEKPKKQQMNTQARTKARLAALAEQKAAASKRAAQRQQLNLLALCEEIAEDIATDSMLLKRIEEEKLAAAAAAKIEAMKKESPPVDKQEATSVPPSPAGPQASSPLVNTVDEASSAKPTTTTTTAEPAETKPVAPEPPKRRFFVSQIVVPLKAHEKKKLTRYQRLRQVELQREKMSWTRVKKLKTDQAHQMLFSDIDFDSSNPFLMPPVATPLTPVANKPIAADTSTASTSTSTPSTLPATPEVPDAATTKPDQSKAVVTTSDPSPMVMTPDPSTTVTTPDPSKDVTTKPEPKETATPKPGRPRREAATPKVNPAKVECSKVESQKAVPPKVTAAKGPTAKVTRSSTRKTLPAKPPPMPNGMNTQKAKSEMEYKPYRPRPKYSIEDFELDDDPPPVVQRRPMPQPRPGQQAGPSQQSTSTTQVRPTLQSTNPTAQSRTTPPSKPMFSSELAGQTKPKLQVKACDFNSSSVKACNVNSTSVKACNFNSSSVKACNFNPSSVKACNFNSSSVKASYVKACCFHHFTIKAHNFSHWSAEVHRFEHIPVQAVHSKPVAPIISQSKPCIAAAPQPKTTIAATAQPISAVPAKPTQKNQVLDTVGPVPGKALPSGSPAPQTSTAGPTTPQPKPQPGSLKEEVEVKPAVETPAETLVSIPADPQPDVSTETQSVQPPTRPNNFKFQAESTTPLSEASLQKEVKKLREADKDGTQTIIDAGQKHFGAVACGVCGMLYSASNPEDETQHLLFHNQFISAVKYVGWKKERILGEYPDGKIILVLPDDPKYALKKVEEIREMVDNDLGFQQVETKCPSQTKTFLFISNDKKVSGCLIAEHIQEGYRVIEDPAPEKSEREKVMFERQRAWCCSSTSEPAICGISRIWVFSMMRRRGVASRMIECLRNNFIYGSCLGKDELAFSDPTPDGKLFATHYFGTSRFLVYNFVSGTRPAEPETATV</sequence>
<gene>
    <name evidence="14" type="primary">ESCO1</name>
    <name evidence="14" type="ORF">N1851_020678</name>
</gene>
<dbReference type="GO" id="GO:0007064">
    <property type="term" value="P:mitotic sister chromatid cohesion"/>
    <property type="evidence" value="ECO:0007669"/>
    <property type="project" value="TreeGrafter"/>
</dbReference>
<feature type="compositionally biased region" description="Basic and acidic residues" evidence="11">
    <location>
        <begin position="1445"/>
        <end position="1459"/>
    </location>
</feature>
<dbReference type="GO" id="GO:0005634">
    <property type="term" value="C:nucleus"/>
    <property type="evidence" value="ECO:0007669"/>
    <property type="project" value="UniProtKB-SubCell"/>
</dbReference>
<evidence type="ECO:0000256" key="3">
    <source>
        <dbReference type="ARBA" id="ARBA00022679"/>
    </source>
</evidence>
<comment type="subcellular location">
    <subcellularLocation>
        <location evidence="1">Nucleus</location>
    </subcellularLocation>
</comment>
<evidence type="ECO:0000259" key="13">
    <source>
        <dbReference type="Pfam" id="PF13880"/>
    </source>
</evidence>
<protein>
    <submittedName>
        <fullName evidence="14">N-acetyltransferase ESCO1</fullName>
    </submittedName>
</protein>
<feature type="compositionally biased region" description="Low complexity" evidence="11">
    <location>
        <begin position="1425"/>
        <end position="1444"/>
    </location>
</feature>
<evidence type="ECO:0000259" key="12">
    <source>
        <dbReference type="Pfam" id="PF13878"/>
    </source>
</evidence>
<keyword evidence="6" id="KW-0862">Zinc</keyword>
<accession>A0AA47NYM9</accession>
<feature type="region of interest" description="Disordered" evidence="11">
    <location>
        <begin position="1747"/>
        <end position="1853"/>
    </location>
</feature>
<name>A0AA47NYM9_MERPO</name>
<feature type="compositionally biased region" description="Low complexity" evidence="11">
    <location>
        <begin position="1386"/>
        <end position="1404"/>
    </location>
</feature>
<dbReference type="InterPro" id="IPR028009">
    <property type="entry name" value="ESCO_Acetyltransf_dom"/>
</dbReference>
<evidence type="ECO:0000256" key="4">
    <source>
        <dbReference type="ARBA" id="ARBA00022723"/>
    </source>
</evidence>
<feature type="region of interest" description="Disordered" evidence="11">
    <location>
        <begin position="1240"/>
        <end position="1301"/>
    </location>
</feature>
<reference evidence="14" key="1">
    <citation type="journal article" date="2023" name="Front. Mar. Sci.">
        <title>A new Merluccius polli reference genome to investigate the effects of global change in West African waters.</title>
        <authorList>
            <person name="Mateo J.L."/>
            <person name="Blanco-Fernandez C."/>
            <person name="Garcia-Vazquez E."/>
            <person name="Machado-Schiaffino G."/>
        </authorList>
    </citation>
    <scope>NUCLEOTIDE SEQUENCE</scope>
    <source>
        <strain evidence="14">C29</strain>
        <tissue evidence="14">Fin</tissue>
    </source>
</reference>
<keyword evidence="3" id="KW-0808">Transferase</keyword>
<keyword evidence="9" id="KW-0012">Acyltransferase</keyword>
<evidence type="ECO:0000256" key="8">
    <source>
        <dbReference type="ARBA" id="ARBA00023306"/>
    </source>
</evidence>
<feature type="compositionally biased region" description="Polar residues" evidence="11">
    <location>
        <begin position="1822"/>
        <end position="1853"/>
    </location>
</feature>
<organism evidence="14 15">
    <name type="scientific">Merluccius polli</name>
    <name type="common">Benguela hake</name>
    <name type="synonym">Merluccius cadenati</name>
    <dbReference type="NCBI Taxonomy" id="89951"/>
    <lineage>
        <taxon>Eukaryota</taxon>
        <taxon>Metazoa</taxon>
        <taxon>Chordata</taxon>
        <taxon>Craniata</taxon>
        <taxon>Vertebrata</taxon>
        <taxon>Euteleostomi</taxon>
        <taxon>Actinopterygii</taxon>
        <taxon>Neopterygii</taxon>
        <taxon>Teleostei</taxon>
        <taxon>Neoteleostei</taxon>
        <taxon>Acanthomorphata</taxon>
        <taxon>Zeiogadaria</taxon>
        <taxon>Gadariae</taxon>
        <taxon>Gadiformes</taxon>
        <taxon>Gadoidei</taxon>
        <taxon>Merlucciidae</taxon>
        <taxon>Merluccius</taxon>
    </lineage>
</organism>
<evidence type="ECO:0000313" key="15">
    <source>
        <dbReference type="Proteomes" id="UP001174136"/>
    </source>
</evidence>
<feature type="compositionally biased region" description="Polar residues" evidence="11">
    <location>
        <begin position="1590"/>
        <end position="1603"/>
    </location>
</feature>
<dbReference type="InterPro" id="IPR028005">
    <property type="entry name" value="AcTrfase_ESCO_Znf_dom"/>
</dbReference>
<keyword evidence="8" id="KW-0131">Cell cycle</keyword>
<feature type="compositionally biased region" description="Polar residues" evidence="11">
    <location>
        <begin position="1123"/>
        <end position="1140"/>
    </location>
</feature>
<dbReference type="GO" id="GO:0008270">
    <property type="term" value="F:zinc ion binding"/>
    <property type="evidence" value="ECO:0007669"/>
    <property type="project" value="UniProtKB-KW"/>
</dbReference>
<dbReference type="PANTHER" id="PTHR45884">
    <property type="entry name" value="N-ACETYLTRANSFERASE ECO"/>
    <property type="match status" value="1"/>
</dbReference>
<evidence type="ECO:0000256" key="5">
    <source>
        <dbReference type="ARBA" id="ARBA00022771"/>
    </source>
</evidence>
<comment type="caution">
    <text evidence="14">The sequence shown here is derived from an EMBL/GenBank/DDBJ whole genome shotgun (WGS) entry which is preliminary data.</text>
</comment>